<dbReference type="VEuPathDB" id="ToxoDB:cyc_08721"/>
<proteinExistence type="predicted"/>
<protein>
    <recommendedName>
        <fullName evidence="4">Transmembrane protein</fullName>
    </recommendedName>
</protein>
<evidence type="ECO:0000256" key="1">
    <source>
        <dbReference type="SAM" id="Phobius"/>
    </source>
</evidence>
<name>A0A1D3CS60_9EIME</name>
<evidence type="ECO:0000313" key="2">
    <source>
        <dbReference type="EMBL" id="OEH74037.1"/>
    </source>
</evidence>
<organism evidence="2 3">
    <name type="scientific">Cyclospora cayetanensis</name>
    <dbReference type="NCBI Taxonomy" id="88456"/>
    <lineage>
        <taxon>Eukaryota</taxon>
        <taxon>Sar</taxon>
        <taxon>Alveolata</taxon>
        <taxon>Apicomplexa</taxon>
        <taxon>Conoidasida</taxon>
        <taxon>Coccidia</taxon>
        <taxon>Eucoccidiorida</taxon>
        <taxon>Eimeriorina</taxon>
        <taxon>Eimeriidae</taxon>
        <taxon>Cyclospora</taxon>
    </lineage>
</organism>
<evidence type="ECO:0000313" key="3">
    <source>
        <dbReference type="Proteomes" id="UP000095192"/>
    </source>
</evidence>
<keyword evidence="3" id="KW-1185">Reference proteome</keyword>
<reference evidence="2 3" key="1">
    <citation type="journal article" date="2016" name="BMC Genomics">
        <title>Comparative genomics reveals Cyclospora cayetanensis possesses coccidia-like metabolism and invasion components but unique surface antigens.</title>
        <authorList>
            <person name="Liu S."/>
            <person name="Wang L."/>
            <person name="Zheng H."/>
            <person name="Xu Z."/>
            <person name="Roellig D.M."/>
            <person name="Li N."/>
            <person name="Frace M.A."/>
            <person name="Tang K."/>
            <person name="Arrowood M.J."/>
            <person name="Moss D.M."/>
            <person name="Zhang L."/>
            <person name="Feng Y."/>
            <person name="Xiao L."/>
        </authorList>
    </citation>
    <scope>NUCLEOTIDE SEQUENCE [LARGE SCALE GENOMIC DNA]</scope>
    <source>
        <strain evidence="2 3">CHN_HEN01</strain>
    </source>
</reference>
<keyword evidence="1" id="KW-0472">Membrane</keyword>
<evidence type="ECO:0008006" key="4">
    <source>
        <dbReference type="Google" id="ProtNLM"/>
    </source>
</evidence>
<dbReference type="EMBL" id="JROU02002156">
    <property type="protein sequence ID" value="OEH74037.1"/>
    <property type="molecule type" value="Genomic_DNA"/>
</dbReference>
<sequence length="454" mass="48390">MLFIGNAAKQETKQHAQQEIDIVAATDGITLLQPELQVGASRREFTQAQFLSRSRGILGEGPAFCLSPPAAAAAETAGAKTPSADAVAALLLAGLPVLTEPQWLTHGKTNVVWVKFGLRSLSGPLSPPQLQQSPRDMRLLELHTGSPPSENRETPSLNPLGQAAAAVEQISLAADVRDTECVYWLGSARSMQPYQDRQRTTPEIFLDGDPVDASLLAVCAGLSSEGLRAPPWRTDVAPAGNERTAVTGAVQPQLPLWLTLLGALPSWALAAADWPLRSIIAPLPSWLPGSAGLESTPEPLKRINLVFFLPRLLPNARYSLQLLPDKSGLLGGLSLGYATLNGHPLGEYAVSTNLADSGKAQGELSIPPGVLVEGPNVVSIIDFLGGNASGVVVREEVLERLTADRPALFSPWRAFGLVLLLVALLLILGLVRKAHVMMENTLGLIDIPILWTQW</sequence>
<dbReference type="InParanoid" id="A0A1D3CS60"/>
<accession>A0A1D3CS60</accession>
<dbReference type="AlphaFoldDB" id="A0A1D3CS60"/>
<keyword evidence="1" id="KW-0812">Transmembrane</keyword>
<feature type="transmembrane region" description="Helical" evidence="1">
    <location>
        <begin position="412"/>
        <end position="431"/>
    </location>
</feature>
<dbReference type="Proteomes" id="UP000095192">
    <property type="component" value="Unassembled WGS sequence"/>
</dbReference>
<gene>
    <name evidence="2" type="ORF">cyc_08721</name>
</gene>
<comment type="caution">
    <text evidence="2">The sequence shown here is derived from an EMBL/GenBank/DDBJ whole genome shotgun (WGS) entry which is preliminary data.</text>
</comment>
<keyword evidence="1" id="KW-1133">Transmembrane helix</keyword>